<protein>
    <submittedName>
        <fullName evidence="2">GPW/gp25 family protein</fullName>
    </submittedName>
</protein>
<organism evidence="2 3">
    <name type="scientific">Candidatus Nitronauta litoralis</name>
    <dbReference type="NCBI Taxonomy" id="2705533"/>
    <lineage>
        <taxon>Bacteria</taxon>
        <taxon>Pseudomonadati</taxon>
        <taxon>Nitrospinota/Tectimicrobiota group</taxon>
        <taxon>Nitrospinota</taxon>
        <taxon>Nitrospinia</taxon>
        <taxon>Nitrospinales</taxon>
        <taxon>Nitrospinaceae</taxon>
        <taxon>Candidatus Nitronauta</taxon>
    </lineage>
</organism>
<name>A0A7T0BWU8_9BACT</name>
<proteinExistence type="predicted"/>
<evidence type="ECO:0000259" key="1">
    <source>
        <dbReference type="Pfam" id="PF04965"/>
    </source>
</evidence>
<evidence type="ECO:0000313" key="3">
    <source>
        <dbReference type="Proteomes" id="UP000594688"/>
    </source>
</evidence>
<dbReference type="SUPFAM" id="SSF160719">
    <property type="entry name" value="gpW/gp25-like"/>
    <property type="match status" value="1"/>
</dbReference>
<evidence type="ECO:0000313" key="2">
    <source>
        <dbReference type="EMBL" id="QPJ62399.1"/>
    </source>
</evidence>
<dbReference type="InterPro" id="IPR007048">
    <property type="entry name" value="IraD/Gp25-like"/>
</dbReference>
<accession>A0A7T0BWU8</accession>
<dbReference type="AlphaFoldDB" id="A0A7T0BWU8"/>
<gene>
    <name evidence="2" type="ORF">G3M70_11170</name>
</gene>
<dbReference type="Gene3D" id="3.10.450.40">
    <property type="match status" value="1"/>
</dbReference>
<dbReference type="KEGG" id="nli:G3M70_11170"/>
<dbReference type="Proteomes" id="UP000594688">
    <property type="component" value="Chromosome"/>
</dbReference>
<dbReference type="EMBL" id="CP048685">
    <property type="protein sequence ID" value="QPJ62399.1"/>
    <property type="molecule type" value="Genomic_DNA"/>
</dbReference>
<dbReference type="Pfam" id="PF04965">
    <property type="entry name" value="GPW_gp25"/>
    <property type="match status" value="1"/>
</dbReference>
<sequence length="124" mass="14003">MFTEKPFTDFPFTIDERGRSASTNEDDHVRDLIFQVLFTSPGERVNRPEFGCGLKQLVFAPGSDALAAATEQLVHGSLIRWLDPVVAVEEVTVEIDDAELKVRVGYSRRDTGEKREDVFRHPIP</sequence>
<reference evidence="2 3" key="1">
    <citation type="submission" date="2020-02" db="EMBL/GenBank/DDBJ databases">
        <title>Genomic and physiological characterization of two novel Nitrospinaceae genera.</title>
        <authorList>
            <person name="Mueller A.J."/>
            <person name="Jung M.-Y."/>
            <person name="Strachan C.R."/>
            <person name="Herbold C.W."/>
            <person name="Kirkegaard R.H."/>
            <person name="Daims H."/>
        </authorList>
    </citation>
    <scope>NUCLEOTIDE SEQUENCE [LARGE SCALE GENOMIC DNA]</scope>
    <source>
        <strain evidence="2">EB</strain>
    </source>
</reference>
<feature type="domain" description="IraD/Gp25-like" evidence="1">
    <location>
        <begin position="25"/>
        <end position="111"/>
    </location>
</feature>